<dbReference type="SUPFAM" id="SSF57667">
    <property type="entry name" value="beta-beta-alpha zinc fingers"/>
    <property type="match status" value="1"/>
</dbReference>
<dbReference type="STRING" id="1043004.A0A074X867"/>
<dbReference type="EMBL" id="KL584702">
    <property type="protein sequence ID" value="KEQ78222.1"/>
    <property type="molecule type" value="Genomic_DNA"/>
</dbReference>
<dbReference type="PROSITE" id="PS50157">
    <property type="entry name" value="ZINC_FINGER_C2H2_2"/>
    <property type="match status" value="1"/>
</dbReference>
<dbReference type="GO" id="GO:0008270">
    <property type="term" value="F:zinc ion binding"/>
    <property type="evidence" value="ECO:0007669"/>
    <property type="project" value="UniProtKB-KW"/>
</dbReference>
<evidence type="ECO:0000256" key="1">
    <source>
        <dbReference type="PROSITE-ProRule" id="PRU00042"/>
    </source>
</evidence>
<dbReference type="AlphaFoldDB" id="A0A074X867"/>
<sequence>MSLGMYNLSPDDQTHGLCSNRVREAHTDNSTAFEFTPTVSVSISPADDPFSATHLSAEPMPFDYGMRDTQVPDEMPSGDLYHNSYSQPSQISYPFVDYEGYTPSPVAYSPGLYNGSLNDHGSLFPCPAPTHMDDYPQSMTDTPVFPATPASIPPPPTPAAYNPTTPTKSRKIRKARKSKAKGKGTEKSFPCTVPGCPRVSTCAANLADHLLTHTNIRDYPCEYIYEDGTKCTKSFPRPWGLHRHYGDTHKIDVKVEKKNGIRKGATRNKTPKKEGPYTPPPTVRPPLDGSRSTQISITTRGPTGPFFCCGGEYADDNSFVVHHHLYHGLPRSSFCSCMLCQPDQMDTLMTEHPFPDTNMDIDSPDNNFPIDPRLLMTSASHIHPQDLMSSSPTLRALTMGESPPVYTPTESLPDAKPSMSSADATLPDFVPSGSFETDTDMLAPAYYNMSEQERLDYLDDEWGI</sequence>
<feature type="region of interest" description="Disordered" evidence="2">
    <location>
        <begin position="402"/>
        <end position="421"/>
    </location>
</feature>
<name>A0A074X867_9PEZI</name>
<keyword evidence="1" id="KW-0862">Zinc</keyword>
<dbReference type="Proteomes" id="UP000027730">
    <property type="component" value="Unassembled WGS sequence"/>
</dbReference>
<feature type="compositionally biased region" description="Basic residues" evidence="2">
    <location>
        <begin position="168"/>
        <end position="182"/>
    </location>
</feature>
<feature type="domain" description="C2H2-type" evidence="3">
    <location>
        <begin position="189"/>
        <end position="218"/>
    </location>
</feature>
<feature type="compositionally biased region" description="Basic residues" evidence="2">
    <location>
        <begin position="260"/>
        <end position="270"/>
    </location>
</feature>
<dbReference type="GeneID" id="25416143"/>
<keyword evidence="1" id="KW-0863">Zinc-finger</keyword>
<dbReference type="RefSeq" id="XP_013432469.1">
    <property type="nucleotide sequence ID" value="XM_013577015.1"/>
</dbReference>
<evidence type="ECO:0000313" key="5">
    <source>
        <dbReference type="Proteomes" id="UP000027730"/>
    </source>
</evidence>
<reference evidence="4 5" key="1">
    <citation type="journal article" date="2014" name="BMC Genomics">
        <title>Genome sequencing of four Aureobasidium pullulans varieties: biotechnological potential, stress tolerance, and description of new species.</title>
        <authorList>
            <person name="Gostin Ar C."/>
            <person name="Ohm R.A."/>
            <person name="Kogej T."/>
            <person name="Sonjak S."/>
            <person name="Turk M."/>
            <person name="Zajc J."/>
            <person name="Zalar P."/>
            <person name="Grube M."/>
            <person name="Sun H."/>
            <person name="Han J."/>
            <person name="Sharma A."/>
            <person name="Chiniquy J."/>
            <person name="Ngan C.Y."/>
            <person name="Lipzen A."/>
            <person name="Barry K."/>
            <person name="Grigoriev I.V."/>
            <person name="Gunde-Cimerman N."/>
        </authorList>
    </citation>
    <scope>NUCLEOTIDE SEQUENCE [LARGE SCALE GENOMIC DNA]</scope>
    <source>
        <strain evidence="4 5">CBS 147.97</strain>
    </source>
</reference>
<organism evidence="4 5">
    <name type="scientific">Aureobasidium namibiae CBS 147.97</name>
    <dbReference type="NCBI Taxonomy" id="1043004"/>
    <lineage>
        <taxon>Eukaryota</taxon>
        <taxon>Fungi</taxon>
        <taxon>Dikarya</taxon>
        <taxon>Ascomycota</taxon>
        <taxon>Pezizomycotina</taxon>
        <taxon>Dothideomycetes</taxon>
        <taxon>Dothideomycetidae</taxon>
        <taxon>Dothideales</taxon>
        <taxon>Saccotheciaceae</taxon>
        <taxon>Aureobasidium</taxon>
    </lineage>
</organism>
<evidence type="ECO:0000256" key="2">
    <source>
        <dbReference type="SAM" id="MobiDB-lite"/>
    </source>
</evidence>
<dbReference type="OrthoDB" id="3437960at2759"/>
<proteinExistence type="predicted"/>
<accession>A0A074X867</accession>
<keyword evidence="1" id="KW-0479">Metal-binding</keyword>
<dbReference type="HOGENOM" id="CLU_589222_0_0_1"/>
<dbReference type="Gene3D" id="3.30.160.60">
    <property type="entry name" value="Classic Zinc Finger"/>
    <property type="match status" value="2"/>
</dbReference>
<dbReference type="InterPro" id="IPR036236">
    <property type="entry name" value="Znf_C2H2_sf"/>
</dbReference>
<feature type="region of interest" description="Disordered" evidence="2">
    <location>
        <begin position="150"/>
        <end position="187"/>
    </location>
</feature>
<dbReference type="InterPro" id="IPR013087">
    <property type="entry name" value="Znf_C2H2_type"/>
</dbReference>
<feature type="region of interest" description="Disordered" evidence="2">
    <location>
        <begin position="257"/>
        <end position="292"/>
    </location>
</feature>
<gene>
    <name evidence="4" type="ORF">M436DRAFT_78053</name>
</gene>
<keyword evidence="5" id="KW-1185">Reference proteome</keyword>
<protein>
    <recommendedName>
        <fullName evidence="3">C2H2-type domain-containing protein</fullName>
    </recommendedName>
</protein>
<evidence type="ECO:0000259" key="3">
    <source>
        <dbReference type="PROSITE" id="PS50157"/>
    </source>
</evidence>
<dbReference type="SMART" id="SM00355">
    <property type="entry name" value="ZnF_C2H2"/>
    <property type="match status" value="2"/>
</dbReference>
<evidence type="ECO:0000313" key="4">
    <source>
        <dbReference type="EMBL" id="KEQ78222.1"/>
    </source>
</evidence>